<evidence type="ECO:0000256" key="2">
    <source>
        <dbReference type="SAM" id="SignalP"/>
    </source>
</evidence>
<dbReference type="Proteomes" id="UP000887566">
    <property type="component" value="Unplaced"/>
</dbReference>
<feature type="signal peptide" evidence="2">
    <location>
        <begin position="1"/>
        <end position="16"/>
    </location>
</feature>
<dbReference type="SUPFAM" id="SSF56281">
    <property type="entry name" value="Metallo-hydrolase/oxidoreductase"/>
    <property type="match status" value="1"/>
</dbReference>
<dbReference type="InterPro" id="IPR036866">
    <property type="entry name" value="RibonucZ/Hydroxyglut_hydro"/>
</dbReference>
<name>A0A914W7I9_9BILA</name>
<keyword evidence="3" id="KW-1185">Reference proteome</keyword>
<accession>A0A914W7I9</accession>
<keyword evidence="2" id="KW-0732">Signal</keyword>
<feature type="region of interest" description="Disordered" evidence="1">
    <location>
        <begin position="225"/>
        <end position="260"/>
    </location>
</feature>
<sequence>MRIVLKLFFLIGLATAQVDVVPLIEEWQLDEMVKAFTLVTWSTLVRDGDHTIIVDLPQANETDVAMKLTHALKGKNLTPDGIQKLVFTHDRPKNNEHKSIFPNAHQFFSTYEYNRETFIRTGLYENGKIQLTPNVELWYTPGHSSEDITVMVNNVENRGRVAITGNLIYDLHDIVDSKLWESRAQHLHAGLKRRRKVICHANYIIPGHGAIFQVTEKHRNAVKCKDEHGQEGDESEKDAPREQRRHRDQERQRERQRRDEAYQRSLALWQQDHQAQRPDSGQVQSGLPCPANQPLCGSSDAVTSAGGGCCMQQPCQYQQPPCSFASSCCQQNQPCEWNQLRCRPANCNQPSGTQYQEHLQATKKAHEETTYKKTVKAGQNYTTTSTRENCNNRTEGGCNIPCAQGCSSGCVESGCVTQRCAQGGCGGGGCSGGGCTQGCAQGGCGGGGCSGGGCVQGYSSGCSSGCSGAVQSASFPPHRHAPGQRHYGGRRRLRREEADERRQQHKLQKLQQTLT</sequence>
<feature type="compositionally biased region" description="Basic residues" evidence="1">
    <location>
        <begin position="477"/>
        <end position="493"/>
    </location>
</feature>
<dbReference type="PANTHER" id="PTHR23200">
    <property type="entry name" value="METALLO-BETA-LACTAMASE DOMAIN-CONTAINING PROTEIN 1"/>
    <property type="match status" value="1"/>
</dbReference>
<feature type="region of interest" description="Disordered" evidence="1">
    <location>
        <begin position="473"/>
        <end position="515"/>
    </location>
</feature>
<feature type="chain" id="PRO_5037230681" evidence="2">
    <location>
        <begin position="17"/>
        <end position="515"/>
    </location>
</feature>
<proteinExistence type="predicted"/>
<dbReference type="PANTHER" id="PTHR23200:SF39">
    <property type="entry name" value="PROTEIN CBG14679"/>
    <property type="match status" value="1"/>
</dbReference>
<evidence type="ECO:0000313" key="3">
    <source>
        <dbReference type="Proteomes" id="UP000887566"/>
    </source>
</evidence>
<dbReference type="WBParaSite" id="PSAMB.scaffold3342size18666.g21111.t1">
    <property type="protein sequence ID" value="PSAMB.scaffold3342size18666.g21111.t1"/>
    <property type="gene ID" value="PSAMB.scaffold3342size18666.g21111"/>
</dbReference>
<reference evidence="4" key="1">
    <citation type="submission" date="2022-11" db="UniProtKB">
        <authorList>
            <consortium name="WormBaseParasite"/>
        </authorList>
    </citation>
    <scope>IDENTIFICATION</scope>
</reference>
<organism evidence="3 4">
    <name type="scientific">Plectus sambesii</name>
    <dbReference type="NCBI Taxonomy" id="2011161"/>
    <lineage>
        <taxon>Eukaryota</taxon>
        <taxon>Metazoa</taxon>
        <taxon>Ecdysozoa</taxon>
        <taxon>Nematoda</taxon>
        <taxon>Chromadorea</taxon>
        <taxon>Plectida</taxon>
        <taxon>Plectina</taxon>
        <taxon>Plectoidea</taxon>
        <taxon>Plectidae</taxon>
        <taxon>Plectus</taxon>
    </lineage>
</organism>
<protein>
    <submittedName>
        <fullName evidence="4">Metallo-beta-lactamase domain-containing protein</fullName>
    </submittedName>
</protein>
<dbReference type="Gene3D" id="3.60.15.10">
    <property type="entry name" value="Ribonuclease Z/Hydroxyacylglutathione hydrolase-like"/>
    <property type="match status" value="1"/>
</dbReference>
<dbReference type="InterPro" id="IPR039344">
    <property type="entry name" value="MBLAC1"/>
</dbReference>
<evidence type="ECO:0000256" key="1">
    <source>
        <dbReference type="SAM" id="MobiDB-lite"/>
    </source>
</evidence>
<dbReference type="AlphaFoldDB" id="A0A914W7I9"/>
<evidence type="ECO:0000313" key="4">
    <source>
        <dbReference type="WBParaSite" id="PSAMB.scaffold3342size18666.g21111.t1"/>
    </source>
</evidence>